<reference evidence="2" key="1">
    <citation type="submission" date="2023-07" db="EMBL/GenBank/DDBJ databases">
        <authorList>
            <consortium name="CYATHOMIX"/>
        </authorList>
    </citation>
    <scope>NUCLEOTIDE SEQUENCE</scope>
    <source>
        <strain evidence="2">N/A</strain>
    </source>
</reference>
<sequence>MTEYVQDVSFKKCVLRMRTRNKQKIKDDEALLSLLSTITHSVLEMSASSSATNSKQRLKAAQTQQTQAEKDFENCEDCRRANKHAVPPMYFTCPKHVMVLVCPICMDHKCNYHSPQNCPALRNGKVPAKNPEVIFVHKELKRN</sequence>
<evidence type="ECO:0000313" key="2">
    <source>
        <dbReference type="EMBL" id="CAJ0610486.1"/>
    </source>
</evidence>
<dbReference type="AlphaFoldDB" id="A0AA36HGS4"/>
<evidence type="ECO:0000256" key="1">
    <source>
        <dbReference type="SAM" id="MobiDB-lite"/>
    </source>
</evidence>
<gene>
    <name evidence="2" type="ORF">CYNAS_LOCUS22469</name>
</gene>
<name>A0AA36HGS4_CYLNA</name>
<comment type="caution">
    <text evidence="2">The sequence shown here is derived from an EMBL/GenBank/DDBJ whole genome shotgun (WGS) entry which is preliminary data.</text>
</comment>
<dbReference type="Proteomes" id="UP001176961">
    <property type="component" value="Unassembled WGS sequence"/>
</dbReference>
<organism evidence="2 3">
    <name type="scientific">Cylicocyclus nassatus</name>
    <name type="common">Nematode worm</name>
    <dbReference type="NCBI Taxonomy" id="53992"/>
    <lineage>
        <taxon>Eukaryota</taxon>
        <taxon>Metazoa</taxon>
        <taxon>Ecdysozoa</taxon>
        <taxon>Nematoda</taxon>
        <taxon>Chromadorea</taxon>
        <taxon>Rhabditida</taxon>
        <taxon>Rhabditina</taxon>
        <taxon>Rhabditomorpha</taxon>
        <taxon>Strongyloidea</taxon>
        <taxon>Strongylidae</taxon>
        <taxon>Cylicocyclus</taxon>
    </lineage>
</organism>
<keyword evidence="3" id="KW-1185">Reference proteome</keyword>
<evidence type="ECO:0000313" key="3">
    <source>
        <dbReference type="Proteomes" id="UP001176961"/>
    </source>
</evidence>
<proteinExistence type="predicted"/>
<accession>A0AA36HGS4</accession>
<dbReference type="EMBL" id="CATQJL010000326">
    <property type="protein sequence ID" value="CAJ0610486.1"/>
    <property type="molecule type" value="Genomic_DNA"/>
</dbReference>
<protein>
    <submittedName>
        <fullName evidence="2">Uncharacterized protein</fullName>
    </submittedName>
</protein>
<feature type="region of interest" description="Disordered" evidence="1">
    <location>
        <begin position="48"/>
        <end position="67"/>
    </location>
</feature>